<feature type="region of interest" description="Disordered" evidence="1">
    <location>
        <begin position="70"/>
        <end position="89"/>
    </location>
</feature>
<gene>
    <name evidence="2" type="ORF">AMORRO_LOCUS5647</name>
</gene>
<name>A0A9N9FQE7_9GLOM</name>
<comment type="caution">
    <text evidence="2">The sequence shown here is derived from an EMBL/GenBank/DDBJ whole genome shotgun (WGS) entry which is preliminary data.</text>
</comment>
<protein>
    <submittedName>
        <fullName evidence="2">16571_t:CDS:1</fullName>
    </submittedName>
</protein>
<evidence type="ECO:0000313" key="2">
    <source>
        <dbReference type="EMBL" id="CAG8552648.1"/>
    </source>
</evidence>
<keyword evidence="3" id="KW-1185">Reference proteome</keyword>
<reference evidence="2" key="1">
    <citation type="submission" date="2021-06" db="EMBL/GenBank/DDBJ databases">
        <authorList>
            <person name="Kallberg Y."/>
            <person name="Tangrot J."/>
            <person name="Rosling A."/>
        </authorList>
    </citation>
    <scope>NUCLEOTIDE SEQUENCE</scope>
    <source>
        <strain evidence="2">CL551</strain>
    </source>
</reference>
<feature type="compositionally biased region" description="Low complexity" evidence="1">
    <location>
        <begin position="71"/>
        <end position="89"/>
    </location>
</feature>
<dbReference type="AlphaFoldDB" id="A0A9N9FQE7"/>
<accession>A0A9N9FQE7</accession>
<dbReference type="EMBL" id="CAJVPV010003467">
    <property type="protein sequence ID" value="CAG8552648.1"/>
    <property type="molecule type" value="Genomic_DNA"/>
</dbReference>
<evidence type="ECO:0000256" key="1">
    <source>
        <dbReference type="SAM" id="MobiDB-lite"/>
    </source>
</evidence>
<sequence>MDKGCKLIQEYLSLSQKIKKIKKKSAETITSTHAAANTDISDGYSEETTYALIDAYESTNQGMELLLEILNSSDTSNTSDTRDTSNTSN</sequence>
<proteinExistence type="predicted"/>
<evidence type="ECO:0000313" key="3">
    <source>
        <dbReference type="Proteomes" id="UP000789342"/>
    </source>
</evidence>
<organism evidence="2 3">
    <name type="scientific">Acaulospora morrowiae</name>
    <dbReference type="NCBI Taxonomy" id="94023"/>
    <lineage>
        <taxon>Eukaryota</taxon>
        <taxon>Fungi</taxon>
        <taxon>Fungi incertae sedis</taxon>
        <taxon>Mucoromycota</taxon>
        <taxon>Glomeromycotina</taxon>
        <taxon>Glomeromycetes</taxon>
        <taxon>Diversisporales</taxon>
        <taxon>Acaulosporaceae</taxon>
        <taxon>Acaulospora</taxon>
    </lineage>
</organism>
<dbReference type="Proteomes" id="UP000789342">
    <property type="component" value="Unassembled WGS sequence"/>
</dbReference>